<evidence type="ECO:0000259" key="4">
    <source>
        <dbReference type="PROSITE" id="PS50043"/>
    </source>
</evidence>
<dbReference type="InterPro" id="IPR000792">
    <property type="entry name" value="Tscrpt_reg_LuxR_C"/>
</dbReference>
<dbReference type="SMART" id="SM00421">
    <property type="entry name" value="HTH_LUXR"/>
    <property type="match status" value="1"/>
</dbReference>
<organism evidence="5 6">
    <name type="scientific">Streptomyces lutosisoli</name>
    <dbReference type="NCBI Taxonomy" id="2665721"/>
    <lineage>
        <taxon>Bacteria</taxon>
        <taxon>Bacillati</taxon>
        <taxon>Actinomycetota</taxon>
        <taxon>Actinomycetes</taxon>
        <taxon>Kitasatosporales</taxon>
        <taxon>Streptomycetaceae</taxon>
        <taxon>Streptomyces</taxon>
    </lineage>
</organism>
<dbReference type="SUPFAM" id="SSF46894">
    <property type="entry name" value="C-terminal effector domain of the bipartite response regulators"/>
    <property type="match status" value="1"/>
</dbReference>
<dbReference type="SUPFAM" id="SSF55781">
    <property type="entry name" value="GAF domain-like"/>
    <property type="match status" value="1"/>
</dbReference>
<dbReference type="PRINTS" id="PR00038">
    <property type="entry name" value="HTHLUXR"/>
</dbReference>
<dbReference type="Proteomes" id="UP001596957">
    <property type="component" value="Unassembled WGS sequence"/>
</dbReference>
<keyword evidence="6" id="KW-1185">Reference proteome</keyword>
<keyword evidence="2" id="KW-0238">DNA-binding</keyword>
<gene>
    <name evidence="5" type="ORF">ACFQZP_49960</name>
</gene>
<accession>A0ABW2VYU5</accession>
<dbReference type="PROSITE" id="PS50043">
    <property type="entry name" value="HTH_LUXR_2"/>
    <property type="match status" value="1"/>
</dbReference>
<evidence type="ECO:0000313" key="5">
    <source>
        <dbReference type="EMBL" id="MFD0289585.1"/>
    </source>
</evidence>
<evidence type="ECO:0000313" key="6">
    <source>
        <dbReference type="Proteomes" id="UP001596957"/>
    </source>
</evidence>
<dbReference type="PROSITE" id="PS00622">
    <property type="entry name" value="HTH_LUXR_1"/>
    <property type="match status" value="1"/>
</dbReference>
<name>A0ABW2VYU5_9ACTN</name>
<keyword evidence="3" id="KW-0804">Transcription</keyword>
<dbReference type="InterPro" id="IPR036388">
    <property type="entry name" value="WH-like_DNA-bd_sf"/>
</dbReference>
<dbReference type="CDD" id="cd06170">
    <property type="entry name" value="LuxR_C_like"/>
    <property type="match status" value="1"/>
</dbReference>
<dbReference type="Gene3D" id="3.30.450.40">
    <property type="match status" value="1"/>
</dbReference>
<dbReference type="Gene3D" id="1.10.10.10">
    <property type="entry name" value="Winged helix-like DNA-binding domain superfamily/Winged helix DNA-binding domain"/>
    <property type="match status" value="1"/>
</dbReference>
<feature type="domain" description="HTH luxR-type" evidence="4">
    <location>
        <begin position="275"/>
        <end position="337"/>
    </location>
</feature>
<dbReference type="RefSeq" id="WP_381264311.1">
    <property type="nucleotide sequence ID" value="NZ_JBHTBI010000096.1"/>
</dbReference>
<keyword evidence="1" id="KW-0805">Transcription regulation</keyword>
<proteinExistence type="predicted"/>
<sequence>MGRTVPEAAARAGTVAELGGVLSCHLSRVLPHDAYLLSGFDPVTGARCFLACENSYSSGARRRMDQANALGRTRRPVADLIHGPCPAIVLGAGSQDPCPETRRLHRIMAAGNYGSELCIALTQRGVTWGALVLLRERGSRPFSPAETVRAAELAQPLASAVTRYVTDKPLRPRQVRFPSAVVVVGKNDEIAGATSAGRDALRGILPGVYPASDQELFSFIWHITYTVRRTGMPAITRAPTPLGWFSLQAQLLDGAMAGAVVVTLQPAPATELLPALAQWYGISARERTVIEEALRGQAAKQIAHRLDLSPHTVNDHFKAVYRKTGVTSREELIACLF</sequence>
<evidence type="ECO:0000256" key="1">
    <source>
        <dbReference type="ARBA" id="ARBA00023015"/>
    </source>
</evidence>
<dbReference type="Pfam" id="PF00196">
    <property type="entry name" value="GerE"/>
    <property type="match status" value="1"/>
</dbReference>
<dbReference type="EMBL" id="JBHTEC010000009">
    <property type="protein sequence ID" value="MFD0289585.1"/>
    <property type="molecule type" value="Genomic_DNA"/>
</dbReference>
<comment type="caution">
    <text evidence="5">The sequence shown here is derived from an EMBL/GenBank/DDBJ whole genome shotgun (WGS) entry which is preliminary data.</text>
</comment>
<protein>
    <submittedName>
        <fullName evidence="5">Helix-turn-helix transcriptional regulator</fullName>
    </submittedName>
</protein>
<dbReference type="PANTHER" id="PTHR44688">
    <property type="entry name" value="DNA-BINDING TRANSCRIPTIONAL ACTIVATOR DEVR_DOSR"/>
    <property type="match status" value="1"/>
</dbReference>
<dbReference type="InterPro" id="IPR029016">
    <property type="entry name" value="GAF-like_dom_sf"/>
</dbReference>
<dbReference type="PANTHER" id="PTHR44688:SF16">
    <property type="entry name" value="DNA-BINDING TRANSCRIPTIONAL ACTIVATOR DEVR_DOSR"/>
    <property type="match status" value="1"/>
</dbReference>
<evidence type="ECO:0000256" key="3">
    <source>
        <dbReference type="ARBA" id="ARBA00023163"/>
    </source>
</evidence>
<dbReference type="InterPro" id="IPR016032">
    <property type="entry name" value="Sig_transdc_resp-reg_C-effctor"/>
</dbReference>
<evidence type="ECO:0000256" key="2">
    <source>
        <dbReference type="ARBA" id="ARBA00023125"/>
    </source>
</evidence>
<reference evidence="6" key="1">
    <citation type="journal article" date="2019" name="Int. J. Syst. Evol. Microbiol.">
        <title>The Global Catalogue of Microorganisms (GCM) 10K type strain sequencing project: providing services to taxonomists for standard genome sequencing and annotation.</title>
        <authorList>
            <consortium name="The Broad Institute Genomics Platform"/>
            <consortium name="The Broad Institute Genome Sequencing Center for Infectious Disease"/>
            <person name="Wu L."/>
            <person name="Ma J."/>
        </authorList>
    </citation>
    <scope>NUCLEOTIDE SEQUENCE [LARGE SCALE GENOMIC DNA]</scope>
    <source>
        <strain evidence="6">CGMCC 4.7198</strain>
    </source>
</reference>